<proteinExistence type="predicted"/>
<protein>
    <submittedName>
        <fullName evidence="2">Glycosyltransferase family 39 protein</fullName>
    </submittedName>
</protein>
<feature type="transmembrane region" description="Helical" evidence="1">
    <location>
        <begin position="167"/>
        <end position="183"/>
    </location>
</feature>
<keyword evidence="1" id="KW-0812">Transmembrane</keyword>
<feature type="transmembrane region" description="Helical" evidence="1">
    <location>
        <begin position="143"/>
        <end position="161"/>
    </location>
</feature>
<keyword evidence="1" id="KW-0472">Membrane</keyword>
<evidence type="ECO:0000313" key="3">
    <source>
        <dbReference type="Proteomes" id="UP001203004"/>
    </source>
</evidence>
<feature type="transmembrane region" description="Helical" evidence="1">
    <location>
        <begin position="232"/>
        <end position="254"/>
    </location>
</feature>
<feature type="transmembrane region" description="Helical" evidence="1">
    <location>
        <begin position="31"/>
        <end position="53"/>
    </location>
</feature>
<comment type="caution">
    <text evidence="2">The sequence shown here is derived from an EMBL/GenBank/DDBJ whole genome shotgun (WGS) entry which is preliminary data.</text>
</comment>
<name>A0ABT0MAW2_9BACL</name>
<dbReference type="Proteomes" id="UP001203004">
    <property type="component" value="Unassembled WGS sequence"/>
</dbReference>
<evidence type="ECO:0000313" key="2">
    <source>
        <dbReference type="EMBL" id="MCL1631808.1"/>
    </source>
</evidence>
<reference evidence="2 3" key="1">
    <citation type="submission" date="2022-05" db="EMBL/GenBank/DDBJ databases">
        <title>Sporolactobacillus sp nov CPB3-1, isolated from tree bark (Mangifera indica L.).</title>
        <authorList>
            <person name="Phuengjayaem S."/>
            <person name="Tanasupawat S."/>
        </authorList>
    </citation>
    <scope>NUCLEOTIDE SEQUENCE [LARGE SCALE GENOMIC DNA]</scope>
    <source>
        <strain evidence="2 3">CPB3-1</strain>
    </source>
</reference>
<evidence type="ECO:0000256" key="1">
    <source>
        <dbReference type="SAM" id="Phobius"/>
    </source>
</evidence>
<organism evidence="2 3">
    <name type="scientific">Sporolactobacillus mangiferae</name>
    <dbReference type="NCBI Taxonomy" id="2940498"/>
    <lineage>
        <taxon>Bacteria</taxon>
        <taxon>Bacillati</taxon>
        <taxon>Bacillota</taxon>
        <taxon>Bacilli</taxon>
        <taxon>Bacillales</taxon>
        <taxon>Sporolactobacillaceae</taxon>
        <taxon>Sporolactobacillus</taxon>
    </lineage>
</organism>
<accession>A0ABT0MAW2</accession>
<feature type="transmembrane region" description="Helical" evidence="1">
    <location>
        <begin position="195"/>
        <end position="220"/>
    </location>
</feature>
<dbReference type="EMBL" id="JAMAST010000006">
    <property type="protein sequence ID" value="MCL1631808.1"/>
    <property type="molecule type" value="Genomic_DNA"/>
</dbReference>
<gene>
    <name evidence="2" type="ORF">M3N64_07575</name>
</gene>
<feature type="transmembrane region" description="Helical" evidence="1">
    <location>
        <begin position="393"/>
        <end position="410"/>
    </location>
</feature>
<keyword evidence="1" id="KW-1133">Transmembrane helix</keyword>
<feature type="transmembrane region" description="Helical" evidence="1">
    <location>
        <begin position="360"/>
        <end position="381"/>
    </location>
</feature>
<sequence length="683" mass="78225">MLLFFVIVTLFFFVALHHAMAHISECRVKKLSWVLFGVIILVELFLLCAFTGIEPPEIDGGHLYLKAKELINPGQAGNDHLYFQIYPNNIPIMLIRYLFYLCTPFQSSHALFIFDHVLCMVALNLGIFFSWKIVKQLLGGRMGLVFLFLILTCAPVFFYTLYFYSDTLMIMMPPLLIFVVMCYERSGRVFDAAMLCFIFAAGCVIRQNLILFLPALMIYLCFRSQFKRALVLMAGILTVLFFLQMAVADFAGHINIQANSKTKMPVTHWTMLGLSEQGRYNLRDFRLTYQQPTQAAKKAVNVREIKRRLASKSIGELTYLWAVKAFRVYADGSLGYYWYLGNTTDHSLLYDYFIGNQRQLLLFMIQIGHCVHLLLLFYAALLVRASRKVDPSLFLLIMLFGNFLFYIFLWEAEPRYALLFFFPLLIADCYGLKALASFLSRHNQLRILKMSISTQQMAHFLFLLLLCISAAHINQLTRESDVQYRYAVNQNQSKGSEYARVSDASSVQQTFYANRSFDHISLGKAGARGTAVYRLMIRSQSGPGQSAVKTFTAQELEKGELSEIKLNHPLAAATNYTMILSKLTGNDSDYLDLPIHGKGLFEQRDLYPEGSLFQNGRQKSGQDLQFRVYHKEIRAYLTVPVFVLLISVPLVMIIFFADVYRESETAEDVSGGPAIFRYDRQKN</sequence>
<dbReference type="RefSeq" id="WP_249100514.1">
    <property type="nucleotide sequence ID" value="NZ_JAMAST010000006.1"/>
</dbReference>
<keyword evidence="3" id="KW-1185">Reference proteome</keyword>
<feature type="transmembrane region" description="Helical" evidence="1">
    <location>
        <begin position="457"/>
        <end position="473"/>
    </location>
</feature>
<feature type="transmembrane region" description="Helical" evidence="1">
    <location>
        <begin position="416"/>
        <end position="436"/>
    </location>
</feature>
<feature type="transmembrane region" description="Helical" evidence="1">
    <location>
        <begin position="635"/>
        <end position="657"/>
    </location>
</feature>
<feature type="transmembrane region" description="Helical" evidence="1">
    <location>
        <begin position="111"/>
        <end position="131"/>
    </location>
</feature>